<feature type="domain" description="Zinc finger LSD1-type" evidence="3">
    <location>
        <begin position="88"/>
        <end position="111"/>
    </location>
</feature>
<dbReference type="Pfam" id="PF06943">
    <property type="entry name" value="zf-LSD1"/>
    <property type="match status" value="3"/>
</dbReference>
<evidence type="ECO:0000313" key="4">
    <source>
        <dbReference type="EMBL" id="KAG8086714.1"/>
    </source>
</evidence>
<feature type="domain" description="Zinc finger LSD1-type" evidence="3">
    <location>
        <begin position="48"/>
        <end position="71"/>
    </location>
</feature>
<protein>
    <recommendedName>
        <fullName evidence="3">Zinc finger LSD1-type domain-containing protein</fullName>
    </recommendedName>
</protein>
<reference evidence="4" key="1">
    <citation type="journal article" date="2021" name="bioRxiv">
        <title>Whole Genome Assembly and Annotation of Northern Wild Rice, Zizania palustris L., Supports a Whole Genome Duplication in the Zizania Genus.</title>
        <authorList>
            <person name="Haas M."/>
            <person name="Kono T."/>
            <person name="Macchietto M."/>
            <person name="Millas R."/>
            <person name="McGilp L."/>
            <person name="Shao M."/>
            <person name="Duquette J."/>
            <person name="Hirsch C.N."/>
            <person name="Kimball J."/>
        </authorList>
    </citation>
    <scope>NUCLEOTIDE SEQUENCE</scope>
    <source>
        <tissue evidence="4">Fresh leaf tissue</tissue>
    </source>
</reference>
<keyword evidence="2" id="KW-0539">Nucleus</keyword>
<evidence type="ECO:0000313" key="5">
    <source>
        <dbReference type="Proteomes" id="UP000729402"/>
    </source>
</evidence>
<feature type="domain" description="Zinc finger LSD1-type" evidence="3">
    <location>
        <begin position="126"/>
        <end position="150"/>
    </location>
</feature>
<dbReference type="AlphaFoldDB" id="A0A8J6BGD1"/>
<organism evidence="4 5">
    <name type="scientific">Zizania palustris</name>
    <name type="common">Northern wild rice</name>
    <dbReference type="NCBI Taxonomy" id="103762"/>
    <lineage>
        <taxon>Eukaryota</taxon>
        <taxon>Viridiplantae</taxon>
        <taxon>Streptophyta</taxon>
        <taxon>Embryophyta</taxon>
        <taxon>Tracheophyta</taxon>
        <taxon>Spermatophyta</taxon>
        <taxon>Magnoliopsida</taxon>
        <taxon>Liliopsida</taxon>
        <taxon>Poales</taxon>
        <taxon>Poaceae</taxon>
        <taxon>BOP clade</taxon>
        <taxon>Oryzoideae</taxon>
        <taxon>Oryzeae</taxon>
        <taxon>Zizaniinae</taxon>
        <taxon>Zizania</taxon>
    </lineage>
</organism>
<comment type="subcellular location">
    <subcellularLocation>
        <location evidence="1">Nucleus</location>
    </subcellularLocation>
</comment>
<dbReference type="EMBL" id="JAAALK010000082">
    <property type="protein sequence ID" value="KAG8086714.1"/>
    <property type="molecule type" value="Genomic_DNA"/>
</dbReference>
<keyword evidence="5" id="KW-1185">Reference proteome</keyword>
<evidence type="ECO:0000256" key="1">
    <source>
        <dbReference type="ARBA" id="ARBA00004123"/>
    </source>
</evidence>
<gene>
    <name evidence="4" type="ORF">GUJ93_ZPchr0010g9618</name>
</gene>
<proteinExistence type="predicted"/>
<dbReference type="GO" id="GO:0005634">
    <property type="term" value="C:nucleus"/>
    <property type="evidence" value="ECO:0007669"/>
    <property type="project" value="UniProtKB-SubCell"/>
</dbReference>
<dbReference type="Proteomes" id="UP000729402">
    <property type="component" value="Unassembled WGS sequence"/>
</dbReference>
<dbReference type="InterPro" id="IPR040319">
    <property type="entry name" value="LSD1-like"/>
</dbReference>
<dbReference type="NCBIfam" id="TIGR01053">
    <property type="entry name" value="LSD1"/>
    <property type="match status" value="3"/>
</dbReference>
<dbReference type="InterPro" id="IPR005735">
    <property type="entry name" value="Znf_LSD1"/>
</dbReference>
<accession>A0A8J6BGD1</accession>
<reference evidence="4" key="2">
    <citation type="submission" date="2021-02" db="EMBL/GenBank/DDBJ databases">
        <authorList>
            <person name="Kimball J.A."/>
            <person name="Haas M.W."/>
            <person name="Macchietto M."/>
            <person name="Kono T."/>
            <person name="Duquette J."/>
            <person name="Shao M."/>
        </authorList>
    </citation>
    <scope>NUCLEOTIDE SEQUENCE</scope>
    <source>
        <tissue evidence="4">Fresh leaf tissue</tissue>
    </source>
</reference>
<dbReference type="PANTHER" id="PTHR31747:SF5">
    <property type="entry name" value="PROTEIN LOL4"/>
    <property type="match status" value="1"/>
</dbReference>
<comment type="caution">
    <text evidence="4">The sequence shown here is derived from an EMBL/GenBank/DDBJ whole genome shotgun (WGS) entry which is preliminary data.</text>
</comment>
<evidence type="ECO:0000259" key="3">
    <source>
        <dbReference type="Pfam" id="PF06943"/>
    </source>
</evidence>
<dbReference type="PANTHER" id="PTHR31747">
    <property type="entry name" value="PROTEIN LSD1"/>
    <property type="match status" value="1"/>
</dbReference>
<dbReference type="OrthoDB" id="5594417at2759"/>
<name>A0A8J6BGD1_ZIZPA</name>
<sequence>MNKCLITWHISDLQIFSVNSVVQPLLQSGDSSCTCWGSWLGMQGQLICSGCRRVLQYRRGVAGVCCPGCNTLTAVNPSPAAEMSELICSGCPTLLYYNRGASNVRCSRCSTLNSTRSANQMAHLTCGQCRTTLMYPPGASTVQCATCRYVNHVRDARPQTVLVENPKTLDEKGKLVSNVVVGVTSWKR</sequence>
<evidence type="ECO:0000256" key="2">
    <source>
        <dbReference type="ARBA" id="ARBA00023242"/>
    </source>
</evidence>